<sequence length="298" mass="30506">MTSPSQTDVLVIGEALIDIVTAAEGSEEHVGGSPANVALGLGRLGVDVALLTRIGNDERGARIAARLGDSGVQVLPESVFPAATSTATARIGADGSATYAFDIDWSLPESAAPAAQVVHTGSIAAFLEPGATSVLAILRASDAEEITFDPNIRPALVGERPTALARFEEIAAECTVVKMSDEDAAWLFPNTPVDEVAQRVLALGPRMVAVTLGGDGALLATAEHVVRIPPVRVDVVDTIGAGDTFMASLIRSLVETGSRDLDEAAIASIGRAAAAAAAVTVSRAGADLPWARELAARD</sequence>
<dbReference type="GO" id="GO:0005524">
    <property type="term" value="F:ATP binding"/>
    <property type="evidence" value="ECO:0007669"/>
    <property type="project" value="UniProtKB-KW"/>
</dbReference>
<dbReference type="Proteomes" id="UP000422989">
    <property type="component" value="Chromosome"/>
</dbReference>
<keyword evidence="5" id="KW-0067">ATP-binding</keyword>
<keyword evidence="8" id="KW-1185">Reference proteome</keyword>
<dbReference type="PANTHER" id="PTHR43085:SF1">
    <property type="entry name" value="PSEUDOURIDINE KINASE-RELATED"/>
    <property type="match status" value="1"/>
</dbReference>
<dbReference type="InterPro" id="IPR050306">
    <property type="entry name" value="PfkB_Carbo_kinase"/>
</dbReference>
<dbReference type="InterPro" id="IPR002173">
    <property type="entry name" value="Carboh/pur_kinase_PfkB_CS"/>
</dbReference>
<evidence type="ECO:0000256" key="4">
    <source>
        <dbReference type="ARBA" id="ARBA00022777"/>
    </source>
</evidence>
<dbReference type="GO" id="GO:0016301">
    <property type="term" value="F:kinase activity"/>
    <property type="evidence" value="ECO:0007669"/>
    <property type="project" value="UniProtKB-KW"/>
</dbReference>
<keyword evidence="3" id="KW-0547">Nucleotide-binding</keyword>
<dbReference type="OrthoDB" id="9795789at2"/>
<dbReference type="InterPro" id="IPR029056">
    <property type="entry name" value="Ribokinase-like"/>
</dbReference>
<evidence type="ECO:0000256" key="2">
    <source>
        <dbReference type="ARBA" id="ARBA00022679"/>
    </source>
</evidence>
<feature type="domain" description="Carbohydrate kinase PfkB" evidence="6">
    <location>
        <begin position="7"/>
        <end position="289"/>
    </location>
</feature>
<comment type="similarity">
    <text evidence="1">Belongs to the carbohydrate kinase PfkB family.</text>
</comment>
<reference evidence="7 8" key="1">
    <citation type="submission" date="2018-09" db="EMBL/GenBank/DDBJ databases">
        <title>Whole genome sequencing of Microbacterium oryzae strain MB-10T.</title>
        <authorList>
            <person name="Das S.K."/>
        </authorList>
    </citation>
    <scope>NUCLEOTIDE SEQUENCE [LARGE SCALE GENOMIC DNA]</scope>
    <source>
        <strain evidence="7 8">MB-10</strain>
    </source>
</reference>
<dbReference type="EMBL" id="CP032550">
    <property type="protein sequence ID" value="QGU28145.1"/>
    <property type="molecule type" value="Genomic_DNA"/>
</dbReference>
<proteinExistence type="inferred from homology"/>
<gene>
    <name evidence="7" type="ORF">D7D94_11005</name>
</gene>
<evidence type="ECO:0000313" key="8">
    <source>
        <dbReference type="Proteomes" id="UP000422989"/>
    </source>
</evidence>
<keyword evidence="2" id="KW-0808">Transferase</keyword>
<evidence type="ECO:0000256" key="1">
    <source>
        <dbReference type="ARBA" id="ARBA00010688"/>
    </source>
</evidence>
<dbReference type="SUPFAM" id="SSF53613">
    <property type="entry name" value="Ribokinase-like"/>
    <property type="match status" value="1"/>
</dbReference>
<dbReference type="Pfam" id="PF00294">
    <property type="entry name" value="PfkB"/>
    <property type="match status" value="1"/>
</dbReference>
<dbReference type="RefSeq" id="WP_156242653.1">
    <property type="nucleotide sequence ID" value="NZ_BAAAZL010000004.1"/>
</dbReference>
<dbReference type="Gene3D" id="3.40.1190.20">
    <property type="match status" value="1"/>
</dbReference>
<accession>A0A6I6DT28</accession>
<evidence type="ECO:0000259" key="6">
    <source>
        <dbReference type="Pfam" id="PF00294"/>
    </source>
</evidence>
<evidence type="ECO:0000256" key="3">
    <source>
        <dbReference type="ARBA" id="ARBA00022741"/>
    </source>
</evidence>
<keyword evidence="4 7" id="KW-0418">Kinase</keyword>
<dbReference type="CDD" id="cd01167">
    <property type="entry name" value="bac_FRK"/>
    <property type="match status" value="1"/>
</dbReference>
<dbReference type="PROSITE" id="PS00583">
    <property type="entry name" value="PFKB_KINASES_1"/>
    <property type="match status" value="1"/>
</dbReference>
<dbReference type="KEGG" id="moj:D7D94_11005"/>
<evidence type="ECO:0000256" key="5">
    <source>
        <dbReference type="ARBA" id="ARBA00022840"/>
    </source>
</evidence>
<name>A0A6I6DT28_9MICO</name>
<evidence type="ECO:0000313" key="7">
    <source>
        <dbReference type="EMBL" id="QGU28145.1"/>
    </source>
</evidence>
<dbReference type="AlphaFoldDB" id="A0A6I6DT28"/>
<dbReference type="InterPro" id="IPR011611">
    <property type="entry name" value="PfkB_dom"/>
</dbReference>
<protein>
    <submittedName>
        <fullName evidence="7">Carbohydrate kinase</fullName>
    </submittedName>
</protein>
<dbReference type="PANTHER" id="PTHR43085">
    <property type="entry name" value="HEXOKINASE FAMILY MEMBER"/>
    <property type="match status" value="1"/>
</dbReference>
<organism evidence="7 8">
    <name type="scientific">Microbacterium oryzae</name>
    <dbReference type="NCBI Taxonomy" id="743009"/>
    <lineage>
        <taxon>Bacteria</taxon>
        <taxon>Bacillati</taxon>
        <taxon>Actinomycetota</taxon>
        <taxon>Actinomycetes</taxon>
        <taxon>Micrococcales</taxon>
        <taxon>Microbacteriaceae</taxon>
        <taxon>Microbacterium</taxon>
    </lineage>
</organism>